<dbReference type="Pfam" id="PF14324">
    <property type="entry name" value="PINIT"/>
    <property type="match status" value="1"/>
</dbReference>
<evidence type="ECO:0000313" key="20">
    <source>
        <dbReference type="EMBL" id="GAA97922.1"/>
    </source>
</evidence>
<keyword evidence="7" id="KW-0493">Microtubule</keyword>
<dbReference type="PANTHER" id="PTHR10782">
    <property type="entry name" value="ZINC FINGER MIZ DOMAIN-CONTAINING PROTEIN"/>
    <property type="match status" value="1"/>
</dbReference>
<evidence type="ECO:0000313" key="21">
    <source>
        <dbReference type="Proteomes" id="UP000009131"/>
    </source>
</evidence>
<dbReference type="InterPro" id="IPR037177">
    <property type="entry name" value="DLC_sf"/>
</dbReference>
<dbReference type="EMBL" id="BABT02000146">
    <property type="protein sequence ID" value="GAA97922.1"/>
    <property type="molecule type" value="Genomic_DNA"/>
</dbReference>
<keyword evidence="9 16" id="KW-0863">Zinc-finger</keyword>
<dbReference type="InterPro" id="IPR031141">
    <property type="entry name" value="SIZ1/2_SP-RING"/>
</dbReference>
<dbReference type="InterPro" id="IPR004181">
    <property type="entry name" value="Znf_MIZ"/>
</dbReference>
<evidence type="ECO:0000256" key="11">
    <source>
        <dbReference type="ARBA" id="ARBA00022833"/>
    </source>
</evidence>
<protein>
    <recommendedName>
        <fullName evidence="22">SP-RING-type domain-containing protein</fullName>
    </recommendedName>
</protein>
<dbReference type="SMART" id="SM01375">
    <property type="entry name" value="Dynein_light"/>
    <property type="match status" value="1"/>
</dbReference>
<dbReference type="Gene3D" id="2.60.120.780">
    <property type="entry name" value="PINIT domain"/>
    <property type="match status" value="1"/>
</dbReference>
<evidence type="ECO:0000256" key="1">
    <source>
        <dbReference type="ARBA" id="ARBA00004245"/>
    </source>
</evidence>
<comment type="subcellular location">
    <subcellularLocation>
        <location evidence="1">Cytoplasm</location>
        <location evidence="1">Cytoskeleton</location>
    </subcellularLocation>
</comment>
<dbReference type="STRING" id="764103.G7E512"/>
<keyword evidence="14" id="KW-0206">Cytoskeleton</keyword>
<evidence type="ECO:0000256" key="16">
    <source>
        <dbReference type="PROSITE-ProRule" id="PRU00452"/>
    </source>
</evidence>
<evidence type="ECO:0000256" key="17">
    <source>
        <dbReference type="SAM" id="MobiDB-lite"/>
    </source>
</evidence>
<dbReference type="PROSITE" id="PS51044">
    <property type="entry name" value="ZF_SP_RING"/>
    <property type="match status" value="1"/>
</dbReference>
<comment type="similarity">
    <text evidence="3">Belongs to the PIAS family.</text>
</comment>
<name>G7E512_MIXOS</name>
<dbReference type="PROSITE" id="PS51466">
    <property type="entry name" value="PINIT"/>
    <property type="match status" value="1"/>
</dbReference>
<keyword evidence="12" id="KW-0243">Dynein</keyword>
<dbReference type="InterPro" id="IPR019763">
    <property type="entry name" value="Dynein_light_1/2_CS"/>
</dbReference>
<accession>G7E512</accession>
<keyword evidence="5" id="KW-0963">Cytoplasm</keyword>
<evidence type="ECO:0008006" key="22">
    <source>
        <dbReference type="Google" id="ProtNLM"/>
    </source>
</evidence>
<dbReference type="Proteomes" id="UP000009131">
    <property type="component" value="Unassembled WGS sequence"/>
</dbReference>
<dbReference type="RefSeq" id="XP_014566340.1">
    <property type="nucleotide sequence ID" value="XM_014710854.1"/>
</dbReference>
<evidence type="ECO:0000256" key="10">
    <source>
        <dbReference type="ARBA" id="ARBA00022786"/>
    </source>
</evidence>
<dbReference type="FunCoup" id="G7E512">
    <property type="interactions" value="212"/>
</dbReference>
<dbReference type="OMA" id="MELRINN"/>
<evidence type="ECO:0000256" key="5">
    <source>
        <dbReference type="ARBA" id="ARBA00022490"/>
    </source>
</evidence>
<dbReference type="eggNOG" id="KOG2169">
    <property type="taxonomic scope" value="Eukaryota"/>
</dbReference>
<gene>
    <name evidence="20" type="primary">Mo04602</name>
    <name evidence="20" type="ORF">E5Q_04602</name>
</gene>
<reference evidence="20 21" key="1">
    <citation type="journal article" date="2011" name="J. Gen. Appl. Microbiol.">
        <title>Draft genome sequencing of the enigmatic basidiomycete Mixia osmundae.</title>
        <authorList>
            <person name="Nishida H."/>
            <person name="Nagatsuka Y."/>
            <person name="Sugiyama J."/>
        </authorList>
    </citation>
    <scope>NUCLEOTIDE SEQUENCE [LARGE SCALE GENOMIC DNA]</scope>
    <source>
        <strain evidence="21">CBS 9802 / IAM 14324 / JCM 22182 / KY 12970</strain>
    </source>
</reference>
<feature type="region of interest" description="Disordered" evidence="17">
    <location>
        <begin position="518"/>
        <end position="652"/>
    </location>
</feature>
<dbReference type="Pfam" id="PF01221">
    <property type="entry name" value="Dynein_light"/>
    <property type="match status" value="1"/>
</dbReference>
<feature type="region of interest" description="Disordered" evidence="17">
    <location>
        <begin position="480"/>
        <end position="505"/>
    </location>
</feature>
<keyword evidence="8" id="KW-0479">Metal-binding</keyword>
<keyword evidence="6" id="KW-0808">Transferase</keyword>
<keyword evidence="13" id="KW-0505">Motor protein</keyword>
<dbReference type="GO" id="GO:0030473">
    <property type="term" value="P:nuclear migration along microtubule"/>
    <property type="evidence" value="ECO:0007669"/>
    <property type="project" value="UniProtKB-ARBA"/>
</dbReference>
<evidence type="ECO:0000256" key="8">
    <source>
        <dbReference type="ARBA" id="ARBA00022723"/>
    </source>
</evidence>
<evidence type="ECO:0000256" key="15">
    <source>
        <dbReference type="ARBA" id="ARBA00055833"/>
    </source>
</evidence>
<dbReference type="Pfam" id="PF02891">
    <property type="entry name" value="zf-MIZ"/>
    <property type="match status" value="1"/>
</dbReference>
<dbReference type="GO" id="GO:0008270">
    <property type="term" value="F:zinc ion binding"/>
    <property type="evidence" value="ECO:0007669"/>
    <property type="project" value="UniProtKB-KW"/>
</dbReference>
<evidence type="ECO:0000256" key="4">
    <source>
        <dbReference type="ARBA" id="ARBA00010156"/>
    </source>
</evidence>
<evidence type="ECO:0000259" key="18">
    <source>
        <dbReference type="PROSITE" id="PS51044"/>
    </source>
</evidence>
<dbReference type="InterPro" id="IPR023321">
    <property type="entry name" value="PINIT"/>
</dbReference>
<dbReference type="eggNOG" id="KOG3430">
    <property type="taxonomic scope" value="Eukaryota"/>
</dbReference>
<evidence type="ECO:0000256" key="2">
    <source>
        <dbReference type="ARBA" id="ARBA00004718"/>
    </source>
</evidence>
<feature type="region of interest" description="Disordered" evidence="17">
    <location>
        <begin position="101"/>
        <end position="140"/>
    </location>
</feature>
<feature type="domain" description="PINIT" evidence="19">
    <location>
        <begin position="147"/>
        <end position="317"/>
    </location>
</feature>
<dbReference type="AlphaFoldDB" id="G7E512"/>
<keyword evidence="11" id="KW-0862">Zinc</keyword>
<dbReference type="Gene3D" id="3.30.40.10">
    <property type="entry name" value="Zinc/RING finger domain, C3HC4 (zinc finger)"/>
    <property type="match status" value="1"/>
</dbReference>
<evidence type="ECO:0000256" key="6">
    <source>
        <dbReference type="ARBA" id="ARBA00022679"/>
    </source>
</evidence>
<evidence type="ECO:0000256" key="9">
    <source>
        <dbReference type="ARBA" id="ARBA00022771"/>
    </source>
</evidence>
<reference evidence="20 21" key="2">
    <citation type="journal article" date="2012" name="Open Biol.">
        <title>Characteristics of nucleosomes and linker DNA regions on the genome of the basidiomycete Mixia osmundae revealed by mono- and dinucleosome mapping.</title>
        <authorList>
            <person name="Nishida H."/>
            <person name="Kondo S."/>
            <person name="Matsumoto T."/>
            <person name="Suzuki Y."/>
            <person name="Yoshikawa H."/>
            <person name="Taylor T.D."/>
            <person name="Sugiyama J."/>
        </authorList>
    </citation>
    <scope>NUCLEOTIDE SEQUENCE [LARGE SCALE GENOMIC DNA]</scope>
    <source>
        <strain evidence="21">CBS 9802 / IAM 14324 / JCM 22182 / KY 12970</strain>
    </source>
</reference>
<dbReference type="InterPro" id="IPR013083">
    <property type="entry name" value="Znf_RING/FYVE/PHD"/>
</dbReference>
<evidence type="ECO:0000256" key="12">
    <source>
        <dbReference type="ARBA" id="ARBA00023017"/>
    </source>
</evidence>
<feature type="compositionally biased region" description="Basic and acidic residues" evidence="17">
    <location>
        <begin position="569"/>
        <end position="584"/>
    </location>
</feature>
<dbReference type="CDD" id="cd16792">
    <property type="entry name" value="SP-RING_Siz-like"/>
    <property type="match status" value="1"/>
</dbReference>
<comment type="pathway">
    <text evidence="2">Protein modification; protein sumoylation.</text>
</comment>
<dbReference type="GO" id="GO:0005874">
    <property type="term" value="C:microtubule"/>
    <property type="evidence" value="ECO:0007669"/>
    <property type="project" value="UniProtKB-KW"/>
</dbReference>
<comment type="similarity">
    <text evidence="4">Belongs to the dynein light chain family.</text>
</comment>
<dbReference type="GO" id="GO:0043935">
    <property type="term" value="P:sexual sporulation resulting in formation of a cellular spore"/>
    <property type="evidence" value="ECO:0007669"/>
    <property type="project" value="UniProtKB-ARBA"/>
</dbReference>
<keyword evidence="10" id="KW-0833">Ubl conjugation pathway</keyword>
<dbReference type="SUPFAM" id="SSF54648">
    <property type="entry name" value="DLC"/>
    <property type="match status" value="1"/>
</dbReference>
<dbReference type="PANTHER" id="PTHR10782:SF4">
    <property type="entry name" value="TONALLI, ISOFORM E"/>
    <property type="match status" value="1"/>
</dbReference>
<dbReference type="InParanoid" id="G7E512"/>
<feature type="domain" description="SP-RING-type" evidence="18">
    <location>
        <begin position="346"/>
        <end position="431"/>
    </location>
</feature>
<keyword evidence="21" id="KW-1185">Reference proteome</keyword>
<dbReference type="GO" id="GO:0030286">
    <property type="term" value="C:dynein complex"/>
    <property type="evidence" value="ECO:0007669"/>
    <property type="project" value="UniProtKB-KW"/>
</dbReference>
<proteinExistence type="inferred from homology"/>
<evidence type="ECO:0000256" key="13">
    <source>
        <dbReference type="ARBA" id="ARBA00023175"/>
    </source>
</evidence>
<feature type="compositionally biased region" description="Basic and acidic residues" evidence="17">
    <location>
        <begin position="639"/>
        <end position="652"/>
    </location>
</feature>
<dbReference type="Gene3D" id="3.30.740.10">
    <property type="entry name" value="Protein Inhibitor Of Neuronal Nitric Oxide Synthase"/>
    <property type="match status" value="1"/>
</dbReference>
<evidence type="ECO:0000256" key="7">
    <source>
        <dbReference type="ARBA" id="ARBA00022701"/>
    </source>
</evidence>
<sequence length="740" mass="82308">MSYTAAYAFHRPHNIPNSHTAVFDEVMAVLPSLTVAHLQLVIRTINRDFNFMNLAVSGRKAEIAARIRELLQSTVVNDLTVFQRLRTVVLDVFYNRIPTNSPARPGITQPHPQNGATRIILPPSQPSFTPSAPVPQGPRPAVPAQIAARPAAVLPAPNIEFRASPFYRIERHLTSLHGCPRAAVQERKTVTMPFNLQESHRQLILDGRANPANPQYQMRLFATSEDFYAGTSYPHPSRVTEPCPIDFPTTCEIKMNSFLCDANTRGLKKRPGSAPPAHLGSVRGQANPAVTYANRVEFIYVNTEKKYWVVVCLVQYYSVPVVLDRIRKGNRRTAAMVVQEILKDTEENPDVVMKSTLSMKDPLSFMRIKTPCRGRRCTHLQCFDAETFLTIMEQTPTFQCPVCNKVTDVDDMFVDEYFDEVMHAVPEKVETVVVYPDAKWESEDLKYGTTVEVLAKQAELAAAAARAPLKAVAEVISLEDDSDDTESVYDAASSGLNGHSPAKPAPTKLAAVIDLTLSSDEGEPSDRDEYPLAQMTRKTSSSVPQWMPDEYRSNGQQLGPDLTRMRSASGDDAHAPVRPLRADDTTLYTRAPSYPSGATSRKRNASYDDGTPEPDLYYQPPRQRTRTSTARPRRKRKMATHETKSGLDKADAPAKSDLKAIVKAADMSEELQQDAVDVTKAAFEKFNLEKDIAAFVKREFDKKHGSTWHAVVGKNFGSYVTHESGNFVYFYLGQVAVVSA</sequence>
<dbReference type="UniPathway" id="UPA00886"/>
<dbReference type="GO" id="GO:0016925">
    <property type="term" value="P:protein sumoylation"/>
    <property type="evidence" value="ECO:0007669"/>
    <property type="project" value="UniProtKB-UniPathway"/>
</dbReference>
<dbReference type="InterPro" id="IPR001372">
    <property type="entry name" value="Dynein_light_chain_typ-1/2"/>
</dbReference>
<dbReference type="CDD" id="cd21452">
    <property type="entry name" value="DLC-like_DYNLL1_DYNLL2"/>
    <property type="match status" value="1"/>
</dbReference>
<dbReference type="PROSITE" id="PS01239">
    <property type="entry name" value="DYNEIN_LIGHT_1"/>
    <property type="match status" value="1"/>
</dbReference>
<comment type="function">
    <text evidence="15">Acts as one of several non-catalytic accessory components of the cytoplasmic dynein complex that are thought to be involved in linking dynein to cargos and to adapter proteins that regulate dynein function. Cytoplasmic dynein 1 acts as a motor for the intracellular retrograde motility of vesicles and organelles along microtubules. May play a role in changing or maintaining the spatial distribution of cytoskeletal structures. Also a component of the nuclear pore complex.</text>
</comment>
<dbReference type="OrthoDB" id="10033309at2759"/>
<comment type="caution">
    <text evidence="20">The sequence shown here is derived from an EMBL/GenBank/DDBJ whole genome shotgun (WGS) entry which is preliminary data.</text>
</comment>
<dbReference type="GO" id="GO:0000785">
    <property type="term" value="C:chromatin"/>
    <property type="evidence" value="ECO:0007669"/>
    <property type="project" value="TreeGrafter"/>
</dbReference>
<organism evidence="20 21">
    <name type="scientific">Mixia osmundae (strain CBS 9802 / IAM 14324 / JCM 22182 / KY 12970)</name>
    <dbReference type="NCBI Taxonomy" id="764103"/>
    <lineage>
        <taxon>Eukaryota</taxon>
        <taxon>Fungi</taxon>
        <taxon>Dikarya</taxon>
        <taxon>Basidiomycota</taxon>
        <taxon>Pucciniomycotina</taxon>
        <taxon>Mixiomycetes</taxon>
        <taxon>Mixiales</taxon>
        <taxon>Mixiaceae</taxon>
        <taxon>Mixia</taxon>
    </lineage>
</organism>
<dbReference type="HOGENOM" id="CLU_020537_0_0_1"/>
<evidence type="ECO:0000256" key="14">
    <source>
        <dbReference type="ARBA" id="ARBA00023212"/>
    </source>
</evidence>
<evidence type="ECO:0000256" key="3">
    <source>
        <dbReference type="ARBA" id="ARBA00005383"/>
    </source>
</evidence>
<dbReference type="FunFam" id="3.30.740.10:FF:000001">
    <property type="entry name" value="Dynein light chain"/>
    <property type="match status" value="1"/>
</dbReference>
<dbReference type="InterPro" id="IPR038654">
    <property type="entry name" value="PINIT_sf"/>
</dbReference>
<evidence type="ECO:0000259" key="19">
    <source>
        <dbReference type="PROSITE" id="PS51466"/>
    </source>
</evidence>
<dbReference type="GO" id="GO:0061665">
    <property type="term" value="F:SUMO ligase activity"/>
    <property type="evidence" value="ECO:0007669"/>
    <property type="project" value="TreeGrafter"/>
</dbReference>